<dbReference type="EMBL" id="ADLF01000013">
    <property type="protein sequence ID" value="EKU89671.1"/>
    <property type="molecule type" value="Genomic_DNA"/>
</dbReference>
<organism evidence="1 2">
    <name type="scientific">Bacteroides oleiciplenus YIT 12058</name>
    <dbReference type="NCBI Taxonomy" id="742727"/>
    <lineage>
        <taxon>Bacteria</taxon>
        <taxon>Pseudomonadati</taxon>
        <taxon>Bacteroidota</taxon>
        <taxon>Bacteroidia</taxon>
        <taxon>Bacteroidales</taxon>
        <taxon>Bacteroidaceae</taxon>
        <taxon>Bacteroides</taxon>
    </lineage>
</organism>
<comment type="caution">
    <text evidence="1">The sequence shown here is derived from an EMBL/GenBank/DDBJ whole genome shotgun (WGS) entry which is preliminary data.</text>
</comment>
<accession>K9E1U8</accession>
<name>K9E1U8_9BACE</name>
<sequence>MPEVCGTCHRGLYRCLSPFLSGSYFSPYEFEDEIYDMLNYDSDLTAEDLHDMYSINFPHLGLEDYRRICEDHRMFWGKDEGTIFSKRTVSVRHNTYIFE</sequence>
<proteinExistence type="predicted"/>
<dbReference type="HOGENOM" id="CLU_2314553_0_0_10"/>
<evidence type="ECO:0000313" key="2">
    <source>
        <dbReference type="Proteomes" id="UP000009872"/>
    </source>
</evidence>
<dbReference type="AlphaFoldDB" id="K9E1U8"/>
<gene>
    <name evidence="1" type="ORF">HMPREF9447_03109</name>
</gene>
<dbReference type="Proteomes" id="UP000009872">
    <property type="component" value="Unassembled WGS sequence"/>
</dbReference>
<keyword evidence="2" id="KW-1185">Reference proteome</keyword>
<reference evidence="1 2" key="1">
    <citation type="submission" date="2012-09" db="EMBL/GenBank/DDBJ databases">
        <title>The Genome Sequence of Bacteroides oleiciplenus YIT 12058.</title>
        <authorList>
            <consortium name="The Broad Institute Genome Sequencing Platform"/>
            <person name="Earl A."/>
            <person name="Ward D."/>
            <person name="Feldgarden M."/>
            <person name="Gevers D."/>
            <person name="Morotomi M."/>
            <person name="Walker B."/>
            <person name="Young S.K."/>
            <person name="Zeng Q."/>
            <person name="Gargeya S."/>
            <person name="Fitzgerald M."/>
            <person name="Haas B."/>
            <person name="Abouelleil A."/>
            <person name="Alvarado L."/>
            <person name="Arachchi H.M."/>
            <person name="Berlin A.M."/>
            <person name="Chapman S.B."/>
            <person name="Goldberg J."/>
            <person name="Griggs A."/>
            <person name="Gujja S."/>
            <person name="Hansen M."/>
            <person name="Howarth C."/>
            <person name="Imamovic A."/>
            <person name="Larimer J."/>
            <person name="McCowen C."/>
            <person name="Montmayeur A."/>
            <person name="Murphy C."/>
            <person name="Neiman D."/>
            <person name="Pearson M."/>
            <person name="Priest M."/>
            <person name="Roberts A."/>
            <person name="Saif S."/>
            <person name="Shea T."/>
            <person name="Sisk P."/>
            <person name="Sykes S."/>
            <person name="Wortman J."/>
            <person name="Nusbaum C."/>
            <person name="Birren B."/>
        </authorList>
    </citation>
    <scope>NUCLEOTIDE SEQUENCE [LARGE SCALE GENOMIC DNA]</scope>
    <source>
        <strain evidence="1 2">YIT 12058</strain>
    </source>
</reference>
<dbReference type="STRING" id="742727.HMPREF9447_03109"/>
<protein>
    <submittedName>
        <fullName evidence="1">Uncharacterized protein</fullName>
    </submittedName>
</protein>
<evidence type="ECO:0000313" key="1">
    <source>
        <dbReference type="EMBL" id="EKU89671.1"/>
    </source>
</evidence>